<evidence type="ECO:0000313" key="5">
    <source>
        <dbReference type="EMBL" id="KAJ1184647.1"/>
    </source>
</evidence>
<keyword evidence="3" id="KW-0732">Signal</keyword>
<dbReference type="Proteomes" id="UP001066276">
    <property type="component" value="Chromosome 3_1"/>
</dbReference>
<protein>
    <recommendedName>
        <fullName evidence="4">3-beta hydroxysteroid dehydrogenase/isomerase domain-containing protein</fullName>
    </recommendedName>
</protein>
<dbReference type="SUPFAM" id="SSF51735">
    <property type="entry name" value="NAD(P)-binding Rossmann-fold domains"/>
    <property type="match status" value="1"/>
</dbReference>
<evidence type="ECO:0000259" key="4">
    <source>
        <dbReference type="Pfam" id="PF01073"/>
    </source>
</evidence>
<dbReference type="InterPro" id="IPR050177">
    <property type="entry name" value="Lipid_A_modif_metabolic_enz"/>
</dbReference>
<dbReference type="GO" id="GO:0006694">
    <property type="term" value="P:steroid biosynthetic process"/>
    <property type="evidence" value="ECO:0007669"/>
    <property type="project" value="InterPro"/>
</dbReference>
<dbReference type="PANTHER" id="PTHR43245:SF51">
    <property type="entry name" value="SHORT CHAIN DEHYDROGENASE_REDUCTASE FAMILY 42E, MEMBER 2"/>
    <property type="match status" value="1"/>
</dbReference>
<feature type="signal peptide" evidence="3">
    <location>
        <begin position="1"/>
        <end position="19"/>
    </location>
</feature>
<dbReference type="AlphaFoldDB" id="A0AAV7U6X1"/>
<evidence type="ECO:0000256" key="3">
    <source>
        <dbReference type="SAM" id="SignalP"/>
    </source>
</evidence>
<dbReference type="Pfam" id="PF01073">
    <property type="entry name" value="3Beta_HSD"/>
    <property type="match status" value="1"/>
</dbReference>
<dbReference type="InterPro" id="IPR002225">
    <property type="entry name" value="3Beta_OHSteriod_DH/Estase"/>
</dbReference>
<dbReference type="PANTHER" id="PTHR43245">
    <property type="entry name" value="BIFUNCTIONAL POLYMYXIN RESISTANCE PROTEIN ARNA"/>
    <property type="match status" value="1"/>
</dbReference>
<evidence type="ECO:0000256" key="2">
    <source>
        <dbReference type="ARBA" id="ARBA00023002"/>
    </source>
</evidence>
<feature type="chain" id="PRO_5043372741" description="3-beta hydroxysteroid dehydrogenase/isomerase domain-containing protein" evidence="3">
    <location>
        <begin position="20"/>
        <end position="406"/>
    </location>
</feature>
<dbReference type="Gene3D" id="3.40.50.720">
    <property type="entry name" value="NAD(P)-binding Rossmann-like Domain"/>
    <property type="match status" value="1"/>
</dbReference>
<evidence type="ECO:0000256" key="1">
    <source>
        <dbReference type="ARBA" id="ARBA00009219"/>
    </source>
</evidence>
<dbReference type="InterPro" id="IPR036291">
    <property type="entry name" value="NAD(P)-bd_dom_sf"/>
</dbReference>
<organism evidence="5 6">
    <name type="scientific">Pleurodeles waltl</name>
    <name type="common">Iberian ribbed newt</name>
    <dbReference type="NCBI Taxonomy" id="8319"/>
    <lineage>
        <taxon>Eukaryota</taxon>
        <taxon>Metazoa</taxon>
        <taxon>Chordata</taxon>
        <taxon>Craniata</taxon>
        <taxon>Vertebrata</taxon>
        <taxon>Euteleostomi</taxon>
        <taxon>Amphibia</taxon>
        <taxon>Batrachia</taxon>
        <taxon>Caudata</taxon>
        <taxon>Salamandroidea</taxon>
        <taxon>Salamandridae</taxon>
        <taxon>Pleurodelinae</taxon>
        <taxon>Pleurodeles</taxon>
    </lineage>
</organism>
<sequence>MLAAVYSVLLVFLSGVVYSRLTAESAAWEQPECIRRGTLFTARFILKMAADLVYLVTGGCGFLGEQIVELLTKEDHISEVRIFDTLESESVKAFATATKVTVIKGDITEYSQLLEAMKGVHVVVHTAALLDYLDLEPFWKMKSVNVGGTENVIEACCAQSVPYLLYTSSISALGPNAQLESMLRGTEDTKYNGEPVLPYGKTKAMAEKLVLKANGEQLANGNKLVTCVIRPSNIYGEKLKEIQNTYVATKARKGCLTSLEPEGVQNNFTYVGNVAWMHVLAARQLQLKPEVLGGQLYYSYDDTPVRQRCLLMRNLFLEVDPTVRLGSCVPYWKMCLFIHIHGLISFLVKPFRTIKPILTKQLLNVIVTSLSYETDKATRHFEYSPRYSWEETKSRVSQWLKSIKDN</sequence>
<keyword evidence="6" id="KW-1185">Reference proteome</keyword>
<comment type="similarity">
    <text evidence="1">Belongs to the 3-beta-HSD family.</text>
</comment>
<feature type="domain" description="3-beta hydroxysteroid dehydrogenase/isomerase" evidence="4">
    <location>
        <begin position="55"/>
        <end position="318"/>
    </location>
</feature>
<dbReference type="GO" id="GO:0016616">
    <property type="term" value="F:oxidoreductase activity, acting on the CH-OH group of donors, NAD or NADP as acceptor"/>
    <property type="evidence" value="ECO:0007669"/>
    <property type="project" value="InterPro"/>
</dbReference>
<name>A0AAV7U6X1_PLEWA</name>
<proteinExistence type="inferred from homology"/>
<accession>A0AAV7U6X1</accession>
<comment type="caution">
    <text evidence="5">The sequence shown here is derived from an EMBL/GenBank/DDBJ whole genome shotgun (WGS) entry which is preliminary data.</text>
</comment>
<gene>
    <name evidence="5" type="ORF">NDU88_001450</name>
</gene>
<evidence type="ECO:0000313" key="6">
    <source>
        <dbReference type="Proteomes" id="UP001066276"/>
    </source>
</evidence>
<keyword evidence="2" id="KW-0560">Oxidoreductase</keyword>
<reference evidence="5" key="1">
    <citation type="journal article" date="2022" name="bioRxiv">
        <title>Sequencing and chromosome-scale assembly of the giantPleurodeles waltlgenome.</title>
        <authorList>
            <person name="Brown T."/>
            <person name="Elewa A."/>
            <person name="Iarovenko S."/>
            <person name="Subramanian E."/>
            <person name="Araus A.J."/>
            <person name="Petzold A."/>
            <person name="Susuki M."/>
            <person name="Suzuki K.-i.T."/>
            <person name="Hayashi T."/>
            <person name="Toyoda A."/>
            <person name="Oliveira C."/>
            <person name="Osipova E."/>
            <person name="Leigh N.D."/>
            <person name="Simon A."/>
            <person name="Yun M.H."/>
        </authorList>
    </citation>
    <scope>NUCLEOTIDE SEQUENCE</scope>
    <source>
        <strain evidence="5">20211129_DDA</strain>
        <tissue evidence="5">Liver</tissue>
    </source>
</reference>
<dbReference type="EMBL" id="JANPWB010000005">
    <property type="protein sequence ID" value="KAJ1184647.1"/>
    <property type="molecule type" value="Genomic_DNA"/>
</dbReference>
<dbReference type="FunFam" id="3.40.50.720:FF:000495">
    <property type="entry name" value="3 hydroxysteroid dehydrogenase, putative"/>
    <property type="match status" value="1"/>
</dbReference>